<name>A0A2U2CA36_9RHOB</name>
<dbReference type="OrthoDB" id="9797743at2"/>
<organism evidence="1 2">
    <name type="scientific">Pararhodobacter marinus</name>
    <dbReference type="NCBI Taxonomy" id="2184063"/>
    <lineage>
        <taxon>Bacteria</taxon>
        <taxon>Pseudomonadati</taxon>
        <taxon>Pseudomonadota</taxon>
        <taxon>Alphaproteobacteria</taxon>
        <taxon>Rhodobacterales</taxon>
        <taxon>Paracoccaceae</taxon>
        <taxon>Pararhodobacter</taxon>
    </lineage>
</organism>
<dbReference type="SFLD" id="SFLDS00003">
    <property type="entry name" value="Haloacid_Dehalogenase"/>
    <property type="match status" value="1"/>
</dbReference>
<dbReference type="SFLD" id="SFLDG01135">
    <property type="entry name" value="C1.5.6:_HAD__Beta-PGM__Phospha"/>
    <property type="match status" value="1"/>
</dbReference>
<dbReference type="Pfam" id="PF00702">
    <property type="entry name" value="Hydrolase"/>
    <property type="match status" value="1"/>
</dbReference>
<dbReference type="AlphaFoldDB" id="A0A2U2CA36"/>
<dbReference type="GO" id="GO:0016787">
    <property type="term" value="F:hydrolase activity"/>
    <property type="evidence" value="ECO:0007669"/>
    <property type="project" value="UniProtKB-KW"/>
</dbReference>
<keyword evidence="2" id="KW-1185">Reference proteome</keyword>
<dbReference type="PANTHER" id="PTHR18901:SF38">
    <property type="entry name" value="PSEUDOURIDINE-5'-PHOSPHATASE"/>
    <property type="match status" value="1"/>
</dbReference>
<evidence type="ECO:0000313" key="2">
    <source>
        <dbReference type="Proteomes" id="UP000244940"/>
    </source>
</evidence>
<reference evidence="1 2" key="1">
    <citation type="submission" date="2018-05" db="EMBL/GenBank/DDBJ databases">
        <title>Pararhodobacter marina sp. nov., isolated from deep-sea water of the Indian Ocean.</title>
        <authorList>
            <person name="Lai Q.Sr."/>
            <person name="Liu X."/>
            <person name="Shao Z."/>
        </authorList>
    </citation>
    <scope>NUCLEOTIDE SEQUENCE [LARGE SCALE GENOMIC DNA]</scope>
    <source>
        <strain evidence="1 2">CIC4N-9</strain>
    </source>
</reference>
<dbReference type="SUPFAM" id="SSF56784">
    <property type="entry name" value="HAD-like"/>
    <property type="match status" value="1"/>
</dbReference>
<comment type="caution">
    <text evidence="1">The sequence shown here is derived from an EMBL/GenBank/DDBJ whole genome shotgun (WGS) entry which is preliminary data.</text>
</comment>
<evidence type="ECO:0000313" key="1">
    <source>
        <dbReference type="EMBL" id="PWE28746.1"/>
    </source>
</evidence>
<dbReference type="Gene3D" id="1.10.150.240">
    <property type="entry name" value="Putative phosphatase, domain 2"/>
    <property type="match status" value="1"/>
</dbReference>
<dbReference type="InterPro" id="IPR036412">
    <property type="entry name" value="HAD-like_sf"/>
</dbReference>
<dbReference type="Gene3D" id="3.40.50.1000">
    <property type="entry name" value="HAD superfamily/HAD-like"/>
    <property type="match status" value="1"/>
</dbReference>
<dbReference type="NCBIfam" id="TIGR01509">
    <property type="entry name" value="HAD-SF-IA-v3"/>
    <property type="match status" value="1"/>
</dbReference>
<dbReference type="InterPro" id="IPR023214">
    <property type="entry name" value="HAD_sf"/>
</dbReference>
<dbReference type="InterPro" id="IPR006439">
    <property type="entry name" value="HAD-SF_hydro_IA"/>
</dbReference>
<dbReference type="EMBL" id="QEYD01000006">
    <property type="protein sequence ID" value="PWE28746.1"/>
    <property type="molecule type" value="Genomic_DNA"/>
</dbReference>
<protein>
    <submittedName>
        <fullName evidence="1">Hydrolase</fullName>
    </submittedName>
</protein>
<dbReference type="Proteomes" id="UP000244940">
    <property type="component" value="Unassembled WGS sequence"/>
</dbReference>
<dbReference type="PANTHER" id="PTHR18901">
    <property type="entry name" value="2-DEOXYGLUCOSE-6-PHOSPHATE PHOSPHATASE 2"/>
    <property type="match status" value="1"/>
</dbReference>
<gene>
    <name evidence="1" type="ORF">C4N9_11550</name>
</gene>
<sequence>MSTRPALVIFDCDGVLVDSEPISLAVMLDVLAEAGCVLDADEAYANFLGKSLGSVAEWLKRERGLDLTPPLLGALRERLLARFEQDLQPTPGVAQALAALGVPVCVASSSQPDRIRLSLRVTNLLPFFEPHIFSATMVPNGKPAPDLFLHAARNMQVDPAECLVIEDSPAGLTAARAAGMKAVAYVGGSHAGPANLRQAVEKCAPMAIIGDMAALPALVRGRA</sequence>
<dbReference type="InterPro" id="IPR023198">
    <property type="entry name" value="PGP-like_dom2"/>
</dbReference>
<keyword evidence="1" id="KW-0378">Hydrolase</keyword>
<accession>A0A2U2CA36</accession>
<dbReference type="SFLD" id="SFLDG01129">
    <property type="entry name" value="C1.5:_HAD__Beta-PGM__Phosphata"/>
    <property type="match status" value="1"/>
</dbReference>
<proteinExistence type="predicted"/>
<dbReference type="CDD" id="cd07526">
    <property type="entry name" value="HAD_BPGM_like"/>
    <property type="match status" value="1"/>
</dbReference>